<dbReference type="Pfam" id="PF07247">
    <property type="entry name" value="AATase"/>
    <property type="match status" value="1"/>
</dbReference>
<dbReference type="OrthoDB" id="2150604at2759"/>
<name>W9Z3Y7_FUSOX</name>
<dbReference type="HOGENOM" id="CLU_024469_0_0_1"/>
<protein>
    <recommendedName>
        <fullName evidence="2">Alcohol acetyltransferase FCK4</fullName>
    </recommendedName>
</protein>
<dbReference type="InterPro" id="IPR052058">
    <property type="entry name" value="Alcohol_O-acetyltransferase"/>
</dbReference>
<dbReference type="SUPFAM" id="SSF52777">
    <property type="entry name" value="CoA-dependent acyltransferases"/>
    <property type="match status" value="1"/>
</dbReference>
<reference evidence="1" key="2">
    <citation type="submission" date="2012-05" db="EMBL/GenBank/DDBJ databases">
        <title>Annotation of the Genome Sequence of Fusarium oxysporum f. sp. melonis 26406.</title>
        <authorList>
            <consortium name="The Broad Institute Genomics Platform"/>
            <person name="Ma L.-J."/>
            <person name="Corby-Kistler H."/>
            <person name="Broz K."/>
            <person name="Gale L.R."/>
            <person name="Jonkers W."/>
            <person name="O'Donnell K."/>
            <person name="Ploetz R."/>
            <person name="Steinberg C."/>
            <person name="Schwartz D.C."/>
            <person name="VanEtten H."/>
            <person name="Zhou S."/>
            <person name="Young S.K."/>
            <person name="Zeng Q."/>
            <person name="Gargeya S."/>
            <person name="Fitzgerald M."/>
            <person name="Abouelleil A."/>
            <person name="Alvarado L."/>
            <person name="Chapman S.B."/>
            <person name="Gainer-Dewar J."/>
            <person name="Goldberg J."/>
            <person name="Griggs A."/>
            <person name="Gujja S."/>
            <person name="Hansen M."/>
            <person name="Howarth C."/>
            <person name="Imamovic A."/>
            <person name="Ireland A."/>
            <person name="Larimer J."/>
            <person name="McCowan C."/>
            <person name="Murphy C."/>
            <person name="Pearson M."/>
            <person name="Poon T.W."/>
            <person name="Priest M."/>
            <person name="Roberts A."/>
            <person name="Saif S."/>
            <person name="Shea T."/>
            <person name="Sykes S."/>
            <person name="Wortman J."/>
            <person name="Nusbaum C."/>
            <person name="Birren B."/>
        </authorList>
    </citation>
    <scope>NUCLEOTIDE SEQUENCE</scope>
    <source>
        <strain evidence="1">26406</strain>
    </source>
</reference>
<evidence type="ECO:0008006" key="2">
    <source>
        <dbReference type="Google" id="ProtNLM"/>
    </source>
</evidence>
<dbReference type="EMBL" id="JH659372">
    <property type="protein sequence ID" value="EXK26065.1"/>
    <property type="molecule type" value="Genomic_DNA"/>
</dbReference>
<dbReference type="InterPro" id="IPR010828">
    <property type="entry name" value="Atf2/Sli1-like"/>
</dbReference>
<dbReference type="VEuPathDB" id="FungiDB:FOMG_17344"/>
<dbReference type="PANTHER" id="PTHR28037:SF1">
    <property type="entry name" value="ALCOHOL O-ACETYLTRANSFERASE 1-RELATED"/>
    <property type="match status" value="1"/>
</dbReference>
<dbReference type="PANTHER" id="PTHR28037">
    <property type="entry name" value="ALCOHOL O-ACETYLTRANSFERASE 1-RELATED"/>
    <property type="match status" value="1"/>
</dbReference>
<dbReference type="GO" id="GO:0008080">
    <property type="term" value="F:N-acetyltransferase activity"/>
    <property type="evidence" value="ECO:0007669"/>
    <property type="project" value="TreeGrafter"/>
</dbReference>
<dbReference type="Proteomes" id="UP000030703">
    <property type="component" value="Unassembled WGS sequence"/>
</dbReference>
<dbReference type="AlphaFoldDB" id="W9Z3Y7"/>
<sequence>MDVVFAWDYSAGDGKSGKILHDTFLTCLNTPNSNSITLKDRSFDVPVTLHTSPMDQLIDLPISLGYIVSELSREFLPQLSTKPHTATWAPIPAEPAKTRLSWVHVTKEALPSVLDACRMHETTLTTLLNALFMVSMATRLSEAKARAFSYGTPICFRHFQKAGKSDVDCNKTFMNCYAYWPFVFEQGLIAKIRQQFSDAKTNPDLDINLVDAVWEVARIIREGLLAKLKQGLSKMREHAFEVSNLGVIQGRLPEIGDGKDKWSIDGASFAQTSPSFGAALTLNIISTKGRELVMTNAWQVGTIEDEFAQGVSSDVETWLNELGNTRCITFVERETSA</sequence>
<evidence type="ECO:0000313" key="1">
    <source>
        <dbReference type="EMBL" id="EXK26065.1"/>
    </source>
</evidence>
<organism evidence="1">
    <name type="scientific">Fusarium oxysporum f. sp. melonis 26406</name>
    <dbReference type="NCBI Taxonomy" id="1089452"/>
    <lineage>
        <taxon>Eukaryota</taxon>
        <taxon>Fungi</taxon>
        <taxon>Dikarya</taxon>
        <taxon>Ascomycota</taxon>
        <taxon>Pezizomycotina</taxon>
        <taxon>Sordariomycetes</taxon>
        <taxon>Hypocreomycetidae</taxon>
        <taxon>Hypocreales</taxon>
        <taxon>Nectriaceae</taxon>
        <taxon>Fusarium</taxon>
        <taxon>Fusarium oxysporum species complex</taxon>
    </lineage>
</organism>
<accession>W9Z3Y7</accession>
<gene>
    <name evidence="1" type="ORF">FOMG_17344</name>
</gene>
<proteinExistence type="predicted"/>
<reference evidence="1" key="1">
    <citation type="submission" date="2012-04" db="EMBL/GenBank/DDBJ databases">
        <title>The Genome Sequence of Fusarium oxysporum melonis.</title>
        <authorList>
            <consortium name="The Broad Institute Genome Sequencing Platform"/>
            <person name="Ma L.-J."/>
            <person name="Gale L.R."/>
            <person name="Schwartz D.C."/>
            <person name="Zhou S."/>
            <person name="Corby-Kistler H."/>
            <person name="Young S.K."/>
            <person name="Zeng Q."/>
            <person name="Gargeya S."/>
            <person name="Fitzgerald M."/>
            <person name="Haas B."/>
            <person name="Abouelleil A."/>
            <person name="Alvarado L."/>
            <person name="Arachchi H.M."/>
            <person name="Berlin A."/>
            <person name="Brown A."/>
            <person name="Chapman S.B."/>
            <person name="Chen Z."/>
            <person name="Dunbar C."/>
            <person name="Freedman E."/>
            <person name="Gearin G."/>
            <person name="Goldberg J."/>
            <person name="Griggs A."/>
            <person name="Gujja S."/>
            <person name="Heiman D."/>
            <person name="Howarth C."/>
            <person name="Larson L."/>
            <person name="Lui A."/>
            <person name="MacDonald P.J.P."/>
            <person name="Montmayeur A."/>
            <person name="Murphy C."/>
            <person name="Neiman D."/>
            <person name="Pearson M."/>
            <person name="Priest M."/>
            <person name="Roberts A."/>
            <person name="Saif S."/>
            <person name="Shea T."/>
            <person name="Shenoy N."/>
            <person name="Sisk P."/>
            <person name="Stolte C."/>
            <person name="Sykes S."/>
            <person name="Wortman J."/>
            <person name="Nusbaum C."/>
            <person name="Birren B."/>
        </authorList>
    </citation>
    <scope>NUCLEOTIDE SEQUENCE</scope>
    <source>
        <strain evidence="1">26406</strain>
    </source>
</reference>